<comment type="caution">
    <text evidence="1">The sequence shown here is derived from an EMBL/GenBank/DDBJ whole genome shotgun (WGS) entry which is preliminary data.</text>
</comment>
<sequence length="706" mass="76269">MADGKHFQDHVLQQSLEKPEEFWAAQAEHLHWHKKPTGTLERTTKTLSGGSNHGVSHPTWSWFPGGEISTCYNCVDRHVEAGNGDKVAIYWDSPVTGSKEQYTYAQLLDEVETLAGALRESGVKKGDVVMVYMPMIPAAVVGVLAINRLGAVHSVVFGGFAPNALAQRIEACKPVVLLTASCGIDGNKPPIAYRPLVEEAFSISSHKPSRTLIWQRDQLRWNPADRSAGQATWQKVVRSAKARGIKADCVPVGSNDPVYIIHTSGTTGAPKGVVRDAGGHAVGLHLSISYLFNIQGPGCVIFAASDIGWVVGHTLIIYAPLLAGAATVLYEGKPVGTPDASAFWRIVEEYKVNALFTAPTALRAIKRVDPDNKFFSAVGERGGLKSLRALYPAGERSEPSLITMYKELMDRYGPKNCEVIDNWWSTETGSPITGRALVPHSGLDRYTTIKDHPPAPIRPGSAGKAMPGYDVRVVDDDGNEVPRGSMGNIVMGLPLAPTVFRTLWQDDHRFFSSYLKRFQGKWLDTGDAGFIDEDGYVSIMARSDDVLNVSAHRLSSGSIEQAIASHPRVAEACVVGVPDTLKGQLPFAFVTLSSAPHPVSAVPTAKLFAEIQKLVRTQVGPIATLGGIVQGQGMIPKTRSGKTLRRVLRELLENAVRGEGAKEVAVPSTVEDNSVVEVARSKIQEYLAEKGDAHGEVEGFAVKAKL</sequence>
<dbReference type="Proteomes" id="UP001163324">
    <property type="component" value="Chromosome 4"/>
</dbReference>
<dbReference type="EMBL" id="CM047943">
    <property type="protein sequence ID" value="KAI9900392.1"/>
    <property type="molecule type" value="Genomic_DNA"/>
</dbReference>
<evidence type="ECO:0000313" key="1">
    <source>
        <dbReference type="EMBL" id="KAI9900392.1"/>
    </source>
</evidence>
<reference evidence="1" key="1">
    <citation type="submission" date="2022-10" db="EMBL/GenBank/DDBJ databases">
        <title>Complete Genome of Trichothecium roseum strain YXFP-22015, a Plant Pathogen Isolated from Citrus.</title>
        <authorList>
            <person name="Wang Y."/>
            <person name="Zhu L."/>
        </authorList>
    </citation>
    <scope>NUCLEOTIDE SEQUENCE</scope>
    <source>
        <strain evidence="1">YXFP-22015</strain>
    </source>
</reference>
<organism evidence="1 2">
    <name type="scientific">Trichothecium roseum</name>
    <dbReference type="NCBI Taxonomy" id="47278"/>
    <lineage>
        <taxon>Eukaryota</taxon>
        <taxon>Fungi</taxon>
        <taxon>Dikarya</taxon>
        <taxon>Ascomycota</taxon>
        <taxon>Pezizomycotina</taxon>
        <taxon>Sordariomycetes</taxon>
        <taxon>Hypocreomycetidae</taxon>
        <taxon>Hypocreales</taxon>
        <taxon>Hypocreales incertae sedis</taxon>
        <taxon>Trichothecium</taxon>
    </lineage>
</organism>
<protein>
    <submittedName>
        <fullName evidence="1">Uncharacterized protein</fullName>
    </submittedName>
</protein>
<evidence type="ECO:0000313" key="2">
    <source>
        <dbReference type="Proteomes" id="UP001163324"/>
    </source>
</evidence>
<gene>
    <name evidence="1" type="ORF">N3K66_004654</name>
</gene>
<accession>A0ACC0V287</accession>
<name>A0ACC0V287_9HYPO</name>
<keyword evidence="2" id="KW-1185">Reference proteome</keyword>
<proteinExistence type="predicted"/>